<accession>A0AAD9T8A1</accession>
<organism evidence="2 3">
    <name type="scientific">Eucalyptus grandis</name>
    <name type="common">Flooded gum</name>
    <dbReference type="NCBI Taxonomy" id="71139"/>
    <lineage>
        <taxon>Eukaryota</taxon>
        <taxon>Viridiplantae</taxon>
        <taxon>Streptophyta</taxon>
        <taxon>Embryophyta</taxon>
        <taxon>Tracheophyta</taxon>
        <taxon>Spermatophyta</taxon>
        <taxon>Magnoliopsida</taxon>
        <taxon>eudicotyledons</taxon>
        <taxon>Gunneridae</taxon>
        <taxon>Pentapetalae</taxon>
        <taxon>rosids</taxon>
        <taxon>malvids</taxon>
        <taxon>Myrtales</taxon>
        <taxon>Myrtaceae</taxon>
        <taxon>Myrtoideae</taxon>
        <taxon>Eucalypteae</taxon>
        <taxon>Eucalyptus</taxon>
    </lineage>
</organism>
<keyword evidence="3" id="KW-1185">Reference proteome</keyword>
<evidence type="ECO:0000313" key="2">
    <source>
        <dbReference type="EMBL" id="KAK2630908.1"/>
    </source>
</evidence>
<protein>
    <submittedName>
        <fullName evidence="2">Uncharacterized protein</fullName>
    </submittedName>
</protein>
<proteinExistence type="predicted"/>
<feature type="region of interest" description="Disordered" evidence="1">
    <location>
        <begin position="55"/>
        <end position="80"/>
    </location>
</feature>
<gene>
    <name evidence="2" type="ORF">EUGRSUZ_L03734</name>
</gene>
<name>A0AAD9T8A1_EUCGR</name>
<evidence type="ECO:0000313" key="3">
    <source>
        <dbReference type="Proteomes" id="UP000030711"/>
    </source>
</evidence>
<comment type="caution">
    <text evidence="2">The sequence shown here is derived from an EMBL/GenBank/DDBJ whole genome shotgun (WGS) entry which is preliminary data.</text>
</comment>
<feature type="compositionally biased region" description="Basic and acidic residues" evidence="1">
    <location>
        <begin position="58"/>
        <end position="72"/>
    </location>
</feature>
<reference evidence="2 3" key="1">
    <citation type="journal article" date="2014" name="Nature">
        <title>The genome of Eucalyptus grandis.</title>
        <authorList>
            <person name="Myburg A.A."/>
            <person name="Grattapaglia D."/>
            <person name="Tuskan G.A."/>
            <person name="Hellsten U."/>
            <person name="Hayes R.D."/>
            <person name="Grimwood J."/>
            <person name="Jenkins J."/>
            <person name="Lindquist E."/>
            <person name="Tice H."/>
            <person name="Bauer D."/>
            <person name="Goodstein D.M."/>
            <person name="Dubchak I."/>
            <person name="Poliakov A."/>
            <person name="Mizrachi E."/>
            <person name="Kullan A.R."/>
            <person name="Hussey S.G."/>
            <person name="Pinard D."/>
            <person name="van der Merwe K."/>
            <person name="Singh P."/>
            <person name="van Jaarsveld I."/>
            <person name="Silva-Junior O.B."/>
            <person name="Togawa R.C."/>
            <person name="Pappas M.R."/>
            <person name="Faria D.A."/>
            <person name="Sansaloni C.P."/>
            <person name="Petroli C.D."/>
            <person name="Yang X."/>
            <person name="Ranjan P."/>
            <person name="Tschaplinski T.J."/>
            <person name="Ye C.Y."/>
            <person name="Li T."/>
            <person name="Sterck L."/>
            <person name="Vanneste K."/>
            <person name="Murat F."/>
            <person name="Soler M."/>
            <person name="Clemente H.S."/>
            <person name="Saidi N."/>
            <person name="Cassan-Wang H."/>
            <person name="Dunand C."/>
            <person name="Hefer C.A."/>
            <person name="Bornberg-Bauer E."/>
            <person name="Kersting A.R."/>
            <person name="Vining K."/>
            <person name="Amarasinghe V."/>
            <person name="Ranik M."/>
            <person name="Naithani S."/>
            <person name="Elser J."/>
            <person name="Boyd A.E."/>
            <person name="Liston A."/>
            <person name="Spatafora J.W."/>
            <person name="Dharmwardhana P."/>
            <person name="Raja R."/>
            <person name="Sullivan C."/>
            <person name="Romanel E."/>
            <person name="Alves-Ferreira M."/>
            <person name="Kulheim C."/>
            <person name="Foley W."/>
            <person name="Carocha V."/>
            <person name="Paiva J."/>
            <person name="Kudrna D."/>
            <person name="Brommonschenkel S.H."/>
            <person name="Pasquali G."/>
            <person name="Byrne M."/>
            <person name="Rigault P."/>
            <person name="Tibbits J."/>
            <person name="Spokevicius A."/>
            <person name="Jones R.C."/>
            <person name="Steane D.A."/>
            <person name="Vaillancourt R.E."/>
            <person name="Potts B.M."/>
            <person name="Joubert F."/>
            <person name="Barry K."/>
            <person name="Pappas G.J."/>
            <person name="Strauss S.H."/>
            <person name="Jaiswal P."/>
            <person name="Grima-Pettenati J."/>
            <person name="Salse J."/>
            <person name="Van de Peer Y."/>
            <person name="Rokhsar D.S."/>
            <person name="Schmutz J."/>
        </authorList>
    </citation>
    <scope>NUCLEOTIDE SEQUENCE [LARGE SCALE GENOMIC DNA]</scope>
    <source>
        <strain evidence="3">cv. BRASUZ1</strain>
        <tissue evidence="2">Leaf extractions</tissue>
    </source>
</reference>
<dbReference type="Proteomes" id="UP000030711">
    <property type="component" value="Unassembled WGS sequence"/>
</dbReference>
<evidence type="ECO:0000256" key="1">
    <source>
        <dbReference type="SAM" id="MobiDB-lite"/>
    </source>
</evidence>
<dbReference type="EMBL" id="MU852776">
    <property type="protein sequence ID" value="KAK2630908.1"/>
    <property type="molecule type" value="Genomic_DNA"/>
</dbReference>
<dbReference type="AlphaFoldDB" id="A0AAD9T8A1"/>
<sequence>MSLERSMEYHALMLTVITALYCNSCVIREKIKQYESMHFLPCLRIITFACSEAASKNSWRERERERERERGRVLTKISSE</sequence>